<dbReference type="InterPro" id="IPR029759">
    <property type="entry name" value="GPX_AS"/>
</dbReference>
<dbReference type="PANTHER" id="PTHR11592">
    <property type="entry name" value="GLUTATHIONE PEROXIDASE"/>
    <property type="match status" value="1"/>
</dbReference>
<dbReference type="AlphaFoldDB" id="A0A5C5WBE3"/>
<accession>A0A5C5WBE3</accession>
<feature type="domain" description="Thioredoxin" evidence="7">
    <location>
        <begin position="17"/>
        <end position="179"/>
    </location>
</feature>
<keyword evidence="9" id="KW-1185">Reference proteome</keyword>
<dbReference type="GO" id="GO:0034599">
    <property type="term" value="P:cellular response to oxidative stress"/>
    <property type="evidence" value="ECO:0007669"/>
    <property type="project" value="TreeGrafter"/>
</dbReference>
<organism evidence="8 9">
    <name type="scientific">Botrimarina hoheduenensis</name>
    <dbReference type="NCBI Taxonomy" id="2528000"/>
    <lineage>
        <taxon>Bacteria</taxon>
        <taxon>Pseudomonadati</taxon>
        <taxon>Planctomycetota</taxon>
        <taxon>Planctomycetia</taxon>
        <taxon>Pirellulales</taxon>
        <taxon>Lacipirellulaceae</taxon>
        <taxon>Botrimarina</taxon>
    </lineage>
</organism>
<evidence type="ECO:0000313" key="8">
    <source>
        <dbReference type="EMBL" id="TWT46942.1"/>
    </source>
</evidence>
<keyword evidence="3 5" id="KW-0560">Oxidoreductase</keyword>
<sequence precursor="true">MFPRSLAFLGLLAMTAPSSAESVLNYTMPKLSGGEVNLAQEYAGKVVLVVNVASRCGYTKQYAPLQALHEKYAEQGLAIVGVPCNQFGAQEPGTAAEIADFCQTNYGVGFDMLAKANVNPPEQCALYEELTGTPPYDGKIGWNFEKFLIGRDGKIVGRYKSSVDPMSTELTTVIETELAK</sequence>
<dbReference type="PIRSF" id="PIRSF000303">
    <property type="entry name" value="Glutathion_perox"/>
    <property type="match status" value="1"/>
</dbReference>
<dbReference type="GO" id="GO:0004601">
    <property type="term" value="F:peroxidase activity"/>
    <property type="evidence" value="ECO:0007669"/>
    <property type="project" value="UniProtKB-KW"/>
</dbReference>
<dbReference type="InterPro" id="IPR036249">
    <property type="entry name" value="Thioredoxin-like_sf"/>
</dbReference>
<keyword evidence="6" id="KW-0732">Signal</keyword>
<protein>
    <recommendedName>
        <fullName evidence="5">Glutathione peroxidase</fullName>
    </recommendedName>
</protein>
<reference evidence="8 9" key="1">
    <citation type="submission" date="2019-02" db="EMBL/GenBank/DDBJ databases">
        <title>Deep-cultivation of Planctomycetes and their phenomic and genomic characterization uncovers novel biology.</title>
        <authorList>
            <person name="Wiegand S."/>
            <person name="Jogler M."/>
            <person name="Boedeker C."/>
            <person name="Pinto D."/>
            <person name="Vollmers J."/>
            <person name="Rivas-Marin E."/>
            <person name="Kohn T."/>
            <person name="Peeters S.H."/>
            <person name="Heuer A."/>
            <person name="Rast P."/>
            <person name="Oberbeckmann S."/>
            <person name="Bunk B."/>
            <person name="Jeske O."/>
            <person name="Meyerdierks A."/>
            <person name="Storesund J.E."/>
            <person name="Kallscheuer N."/>
            <person name="Luecker S."/>
            <person name="Lage O.M."/>
            <person name="Pohl T."/>
            <person name="Merkel B.J."/>
            <person name="Hornburger P."/>
            <person name="Mueller R.-W."/>
            <person name="Bruemmer F."/>
            <person name="Labrenz M."/>
            <person name="Spormann A.M."/>
            <person name="Op Den Camp H."/>
            <person name="Overmann J."/>
            <person name="Amann R."/>
            <person name="Jetten M.S.M."/>
            <person name="Mascher T."/>
            <person name="Medema M.H."/>
            <person name="Devos D.P."/>
            <person name="Kaster A.-K."/>
            <person name="Ovreas L."/>
            <person name="Rohde M."/>
            <person name="Galperin M.Y."/>
            <person name="Jogler C."/>
        </authorList>
    </citation>
    <scope>NUCLEOTIDE SEQUENCE [LARGE SCALE GENOMIC DNA]</scope>
    <source>
        <strain evidence="8 9">Pla111</strain>
    </source>
</reference>
<evidence type="ECO:0000256" key="1">
    <source>
        <dbReference type="ARBA" id="ARBA00006926"/>
    </source>
</evidence>
<dbReference type="PANTHER" id="PTHR11592:SF78">
    <property type="entry name" value="GLUTATHIONE PEROXIDASE"/>
    <property type="match status" value="1"/>
</dbReference>
<evidence type="ECO:0000313" key="9">
    <source>
        <dbReference type="Proteomes" id="UP000318995"/>
    </source>
</evidence>
<feature type="chain" id="PRO_5022704570" description="Glutathione peroxidase" evidence="6">
    <location>
        <begin position="21"/>
        <end position="180"/>
    </location>
</feature>
<dbReference type="EMBL" id="SJPH01000003">
    <property type="protein sequence ID" value="TWT46942.1"/>
    <property type="molecule type" value="Genomic_DNA"/>
</dbReference>
<dbReference type="Proteomes" id="UP000318995">
    <property type="component" value="Unassembled WGS sequence"/>
</dbReference>
<dbReference type="PROSITE" id="PS00460">
    <property type="entry name" value="GLUTATHIONE_PEROXID_1"/>
    <property type="match status" value="1"/>
</dbReference>
<dbReference type="SUPFAM" id="SSF52833">
    <property type="entry name" value="Thioredoxin-like"/>
    <property type="match status" value="1"/>
</dbReference>
<feature type="active site" evidence="4">
    <location>
        <position position="56"/>
    </location>
</feature>
<dbReference type="Gene3D" id="3.40.30.10">
    <property type="entry name" value="Glutaredoxin"/>
    <property type="match status" value="1"/>
</dbReference>
<gene>
    <name evidence="8" type="primary">gpx2</name>
    <name evidence="8" type="ORF">Pla111_20440</name>
</gene>
<proteinExistence type="inferred from homology"/>
<evidence type="ECO:0000256" key="4">
    <source>
        <dbReference type="PIRSR" id="PIRSR000303-1"/>
    </source>
</evidence>
<dbReference type="PROSITE" id="PS51352">
    <property type="entry name" value="THIOREDOXIN_2"/>
    <property type="match status" value="1"/>
</dbReference>
<dbReference type="PROSITE" id="PS51355">
    <property type="entry name" value="GLUTATHIONE_PEROXID_3"/>
    <property type="match status" value="1"/>
</dbReference>
<dbReference type="Pfam" id="PF00255">
    <property type="entry name" value="GSHPx"/>
    <property type="match status" value="1"/>
</dbReference>
<dbReference type="RefSeq" id="WP_231930905.1">
    <property type="nucleotide sequence ID" value="NZ_SJPH01000003.1"/>
</dbReference>
<evidence type="ECO:0000256" key="6">
    <source>
        <dbReference type="SAM" id="SignalP"/>
    </source>
</evidence>
<dbReference type="InterPro" id="IPR000889">
    <property type="entry name" value="Glutathione_peroxidase"/>
</dbReference>
<evidence type="ECO:0000256" key="5">
    <source>
        <dbReference type="RuleBase" id="RU000499"/>
    </source>
</evidence>
<evidence type="ECO:0000259" key="7">
    <source>
        <dbReference type="PROSITE" id="PS51352"/>
    </source>
</evidence>
<dbReference type="InterPro" id="IPR013766">
    <property type="entry name" value="Thioredoxin_domain"/>
</dbReference>
<evidence type="ECO:0000256" key="3">
    <source>
        <dbReference type="ARBA" id="ARBA00023002"/>
    </source>
</evidence>
<dbReference type="CDD" id="cd00340">
    <property type="entry name" value="GSH_Peroxidase"/>
    <property type="match status" value="1"/>
</dbReference>
<keyword evidence="2 5" id="KW-0575">Peroxidase</keyword>
<comment type="similarity">
    <text evidence="1 5">Belongs to the glutathione peroxidase family.</text>
</comment>
<evidence type="ECO:0000256" key="2">
    <source>
        <dbReference type="ARBA" id="ARBA00022559"/>
    </source>
</evidence>
<dbReference type="PRINTS" id="PR01011">
    <property type="entry name" value="GLUTPROXDASE"/>
</dbReference>
<comment type="caution">
    <text evidence="8">The sequence shown here is derived from an EMBL/GenBank/DDBJ whole genome shotgun (WGS) entry which is preliminary data.</text>
</comment>
<name>A0A5C5WBE3_9BACT</name>
<feature type="signal peptide" evidence="6">
    <location>
        <begin position="1"/>
        <end position="20"/>
    </location>
</feature>